<dbReference type="GeneID" id="91414093"/>
<evidence type="ECO:0000313" key="2">
    <source>
        <dbReference type="EMBL" id="WUO51182.1"/>
    </source>
</evidence>
<accession>A0ABZ1RYS0</accession>
<keyword evidence="2" id="KW-0614">Plasmid</keyword>
<reference evidence="2" key="1">
    <citation type="submission" date="2022-10" db="EMBL/GenBank/DDBJ databases">
        <title>The complete genomes of actinobacterial strains from the NBC collection.</title>
        <authorList>
            <person name="Joergensen T.S."/>
            <person name="Alvarez Arevalo M."/>
            <person name="Sterndorff E.B."/>
            <person name="Faurdal D."/>
            <person name="Vuksanovic O."/>
            <person name="Mourched A.-S."/>
            <person name="Charusanti P."/>
            <person name="Shaw S."/>
            <person name="Blin K."/>
            <person name="Weber T."/>
        </authorList>
    </citation>
    <scope>NUCLEOTIDE SEQUENCE</scope>
    <source>
        <strain evidence="2">NBC_00283</strain>
        <plasmid evidence="2">unnamed1</plasmid>
    </source>
</reference>
<dbReference type="Proteomes" id="UP001432075">
    <property type="component" value="Plasmid unnamed1"/>
</dbReference>
<name>A0ABZ1RYS0_9ACTN</name>
<proteinExistence type="predicted"/>
<gene>
    <name evidence="2" type="ORF">OHU17_35510</name>
</gene>
<dbReference type="EMBL" id="CP108058">
    <property type="protein sequence ID" value="WUO51182.1"/>
    <property type="molecule type" value="Genomic_DNA"/>
</dbReference>
<feature type="region of interest" description="Disordered" evidence="1">
    <location>
        <begin position="26"/>
        <end position="47"/>
    </location>
</feature>
<organism evidence="2 3">
    <name type="scientific">Streptomyces goshikiensis</name>
    <dbReference type="NCBI Taxonomy" id="1942"/>
    <lineage>
        <taxon>Bacteria</taxon>
        <taxon>Bacillati</taxon>
        <taxon>Actinomycetota</taxon>
        <taxon>Actinomycetes</taxon>
        <taxon>Kitasatosporales</taxon>
        <taxon>Streptomycetaceae</taxon>
        <taxon>Streptomyces</taxon>
    </lineage>
</organism>
<dbReference type="RefSeq" id="WP_158074274.1">
    <property type="nucleotide sequence ID" value="NZ_CP108058.1"/>
</dbReference>
<evidence type="ECO:0000313" key="3">
    <source>
        <dbReference type="Proteomes" id="UP001432075"/>
    </source>
</evidence>
<sequence length="47" mass="5278">MTDEEFEVLMAQARAEARRIIFSAPPSDDDAEYAFHTQHAEFGAPAH</sequence>
<evidence type="ECO:0000256" key="1">
    <source>
        <dbReference type="SAM" id="MobiDB-lite"/>
    </source>
</evidence>
<keyword evidence="3" id="KW-1185">Reference proteome</keyword>
<protein>
    <submittedName>
        <fullName evidence="2">Uncharacterized protein</fullName>
    </submittedName>
</protein>
<geneLocation type="plasmid" evidence="2 3">
    <name>unnamed1</name>
</geneLocation>